<name>A0ABS4AFT7_9PROT</name>
<proteinExistence type="predicted"/>
<accession>A0ABS4AFT7</accession>
<sequence length="131" mass="14038">MPTPLEQFNAMAAAIAEAATQSQLGKRLAVTEQPRDLEALEVETHADKQAVSGRFEITMEGIHGSMAVSLTPSDASAMFEFQLVIALQGSDEQVVFTATVEDTEGLAETYQALLEGKRDPGEDPDIQNTVA</sequence>
<reference evidence="1 2" key="1">
    <citation type="submission" date="2021-03" db="EMBL/GenBank/DDBJ databases">
        <authorList>
            <person name="So Y."/>
        </authorList>
    </citation>
    <scope>NUCLEOTIDE SEQUENCE [LARGE SCALE GENOMIC DNA]</scope>
    <source>
        <strain evidence="1 2">SSH11</strain>
    </source>
</reference>
<dbReference type="Proteomes" id="UP000681594">
    <property type="component" value="Unassembled WGS sequence"/>
</dbReference>
<comment type="caution">
    <text evidence="1">The sequence shown here is derived from an EMBL/GenBank/DDBJ whole genome shotgun (WGS) entry which is preliminary data.</text>
</comment>
<protein>
    <submittedName>
        <fullName evidence="1">Uncharacterized protein</fullName>
    </submittedName>
</protein>
<evidence type="ECO:0000313" key="2">
    <source>
        <dbReference type="Proteomes" id="UP000681594"/>
    </source>
</evidence>
<evidence type="ECO:0000313" key="1">
    <source>
        <dbReference type="EMBL" id="MBP0445889.1"/>
    </source>
</evidence>
<dbReference type="EMBL" id="JAGIZB010000012">
    <property type="protein sequence ID" value="MBP0445889.1"/>
    <property type="molecule type" value="Genomic_DNA"/>
</dbReference>
<keyword evidence="2" id="KW-1185">Reference proteome</keyword>
<organism evidence="1 2">
    <name type="scientific">Pararoseomonas baculiformis</name>
    <dbReference type="NCBI Taxonomy" id="2820812"/>
    <lineage>
        <taxon>Bacteria</taxon>
        <taxon>Pseudomonadati</taxon>
        <taxon>Pseudomonadota</taxon>
        <taxon>Alphaproteobacteria</taxon>
        <taxon>Acetobacterales</taxon>
        <taxon>Acetobacteraceae</taxon>
        <taxon>Pararoseomonas</taxon>
    </lineage>
</organism>
<gene>
    <name evidence="1" type="ORF">J8J14_14020</name>
</gene>
<dbReference type="RefSeq" id="WP_209380152.1">
    <property type="nucleotide sequence ID" value="NZ_JAGIZB010000012.1"/>
</dbReference>